<accession>A0A0N4X8Z3</accession>
<proteinExistence type="predicted"/>
<feature type="signal peptide" evidence="1">
    <location>
        <begin position="1"/>
        <end position="17"/>
    </location>
</feature>
<evidence type="ECO:0000313" key="2">
    <source>
        <dbReference type="WBParaSite" id="HPLM_0002083501-mRNA-1"/>
    </source>
</evidence>
<dbReference type="AlphaFoldDB" id="A0A0N4X8Z3"/>
<reference evidence="2" key="1">
    <citation type="submission" date="2017-02" db="UniProtKB">
        <authorList>
            <consortium name="WormBaseParasite"/>
        </authorList>
    </citation>
    <scope>IDENTIFICATION</scope>
</reference>
<organism evidence="2">
    <name type="scientific">Haemonchus placei</name>
    <name type="common">Barber's pole worm</name>
    <dbReference type="NCBI Taxonomy" id="6290"/>
    <lineage>
        <taxon>Eukaryota</taxon>
        <taxon>Metazoa</taxon>
        <taxon>Ecdysozoa</taxon>
        <taxon>Nematoda</taxon>
        <taxon>Chromadorea</taxon>
        <taxon>Rhabditida</taxon>
        <taxon>Rhabditina</taxon>
        <taxon>Rhabditomorpha</taxon>
        <taxon>Strongyloidea</taxon>
        <taxon>Trichostrongylidae</taxon>
        <taxon>Haemonchus</taxon>
    </lineage>
</organism>
<sequence>LFLVISISSCSLGLSRSLTATANIVMPSSRAVSAAVAGSSCAYPSVNRTMNFRTFFLAPCFPLANCLIA</sequence>
<dbReference type="WBParaSite" id="HPLM_0002083501-mRNA-1">
    <property type="protein sequence ID" value="HPLM_0002083501-mRNA-1"/>
    <property type="gene ID" value="HPLM_0002083501"/>
</dbReference>
<protein>
    <submittedName>
        <fullName evidence="2">Secreted protein</fullName>
    </submittedName>
</protein>
<evidence type="ECO:0000256" key="1">
    <source>
        <dbReference type="SAM" id="SignalP"/>
    </source>
</evidence>
<feature type="chain" id="PRO_5005889151" evidence="1">
    <location>
        <begin position="18"/>
        <end position="69"/>
    </location>
</feature>
<keyword evidence="1" id="KW-0732">Signal</keyword>
<name>A0A0N4X8Z3_HAEPC</name>